<reference evidence="1 2" key="1">
    <citation type="submission" date="2024-01" db="EMBL/GenBank/DDBJ databases">
        <title>The genomes of 5 underutilized Papilionoideae crops provide insights into root nodulation and disease resistanc.</title>
        <authorList>
            <person name="Jiang F."/>
        </authorList>
    </citation>
    <scope>NUCLEOTIDE SEQUENCE [LARGE SCALE GENOMIC DNA]</scope>
    <source>
        <strain evidence="1">LVBAO_FW01</strain>
        <tissue evidence="1">Leaves</tissue>
    </source>
</reference>
<evidence type="ECO:0000313" key="2">
    <source>
        <dbReference type="Proteomes" id="UP001367508"/>
    </source>
</evidence>
<proteinExistence type="predicted"/>
<dbReference type="AlphaFoldDB" id="A0AAN9RAK4"/>
<accession>A0AAN9RAK4</accession>
<dbReference type="Proteomes" id="UP001367508">
    <property type="component" value="Unassembled WGS sequence"/>
</dbReference>
<comment type="caution">
    <text evidence="1">The sequence shown here is derived from an EMBL/GenBank/DDBJ whole genome shotgun (WGS) entry which is preliminary data.</text>
</comment>
<dbReference type="EMBL" id="JAYMYQ010000001">
    <property type="protein sequence ID" value="KAK7363904.1"/>
    <property type="molecule type" value="Genomic_DNA"/>
</dbReference>
<evidence type="ECO:0000313" key="1">
    <source>
        <dbReference type="EMBL" id="KAK7363904.1"/>
    </source>
</evidence>
<keyword evidence="2" id="KW-1185">Reference proteome</keyword>
<protein>
    <submittedName>
        <fullName evidence="1">Uncharacterized protein</fullName>
    </submittedName>
</protein>
<name>A0AAN9RAK4_CANGL</name>
<organism evidence="1 2">
    <name type="scientific">Canavalia gladiata</name>
    <name type="common">Sword bean</name>
    <name type="synonym">Dolichos gladiatus</name>
    <dbReference type="NCBI Taxonomy" id="3824"/>
    <lineage>
        <taxon>Eukaryota</taxon>
        <taxon>Viridiplantae</taxon>
        <taxon>Streptophyta</taxon>
        <taxon>Embryophyta</taxon>
        <taxon>Tracheophyta</taxon>
        <taxon>Spermatophyta</taxon>
        <taxon>Magnoliopsida</taxon>
        <taxon>eudicotyledons</taxon>
        <taxon>Gunneridae</taxon>
        <taxon>Pentapetalae</taxon>
        <taxon>rosids</taxon>
        <taxon>fabids</taxon>
        <taxon>Fabales</taxon>
        <taxon>Fabaceae</taxon>
        <taxon>Papilionoideae</taxon>
        <taxon>50 kb inversion clade</taxon>
        <taxon>NPAAA clade</taxon>
        <taxon>indigoferoid/millettioid clade</taxon>
        <taxon>Phaseoleae</taxon>
        <taxon>Canavalia</taxon>
    </lineage>
</organism>
<gene>
    <name evidence="1" type="ORF">VNO77_06064</name>
</gene>
<sequence>MFDRLYFGKALLDSQHDRSNLKDPLDSQQGSAHNEVLTIPKMTSSPVRGLFTDHLLYAYFIIIICDLLSFV</sequence>